<dbReference type="Proteomes" id="UP000449710">
    <property type="component" value="Unassembled WGS sequence"/>
</dbReference>
<evidence type="ECO:0000256" key="5">
    <source>
        <dbReference type="NCBIfam" id="TIGR01378"/>
    </source>
</evidence>
<feature type="domain" description="Thiamin pyrophosphokinase thiamin-binding" evidence="6">
    <location>
        <begin position="150"/>
        <end position="209"/>
    </location>
</feature>
<evidence type="ECO:0000256" key="2">
    <source>
        <dbReference type="ARBA" id="ARBA00022741"/>
    </source>
</evidence>
<protein>
    <recommendedName>
        <fullName evidence="5">Thiamine diphosphokinase</fullName>
        <ecNumber evidence="5">2.7.6.2</ecNumber>
    </recommendedName>
</protein>
<proteinExistence type="predicted"/>
<dbReference type="NCBIfam" id="TIGR01378">
    <property type="entry name" value="thi_PPkinase"/>
    <property type="match status" value="1"/>
</dbReference>
<dbReference type="CDD" id="cd07995">
    <property type="entry name" value="TPK"/>
    <property type="match status" value="1"/>
</dbReference>
<keyword evidence="3" id="KW-0418">Kinase</keyword>
<dbReference type="InterPro" id="IPR007373">
    <property type="entry name" value="Thiamin_PyroPKinase_B1-bd"/>
</dbReference>
<dbReference type="InterPro" id="IPR036371">
    <property type="entry name" value="TPK_B1-bd_sf"/>
</dbReference>
<reference evidence="7 8" key="1">
    <citation type="submission" date="2019-04" db="EMBL/GenBank/DDBJ databases">
        <title>Isachenkonia alkalipeptolytica gen. nov. sp. nov. a new anaerobic, alkiliphilic organothrophic bacterium capable to reduce synthesized ferrihydrite isolated from a soda lake.</title>
        <authorList>
            <person name="Toshchakov S.V."/>
            <person name="Zavarzina D.G."/>
            <person name="Zhilina T.N."/>
            <person name="Kostrikina N.A."/>
            <person name="Kublanov I.V."/>
        </authorList>
    </citation>
    <scope>NUCLEOTIDE SEQUENCE [LARGE SCALE GENOMIC DNA]</scope>
    <source>
        <strain evidence="7 8">Z-1701</strain>
    </source>
</reference>
<evidence type="ECO:0000313" key="8">
    <source>
        <dbReference type="Proteomes" id="UP000449710"/>
    </source>
</evidence>
<dbReference type="AlphaFoldDB" id="A0AA43XLP1"/>
<dbReference type="EC" id="2.7.6.2" evidence="5"/>
<dbReference type="GO" id="GO:0004788">
    <property type="term" value="F:thiamine diphosphokinase activity"/>
    <property type="evidence" value="ECO:0007669"/>
    <property type="project" value="UniProtKB-UniRule"/>
</dbReference>
<dbReference type="Pfam" id="PF04265">
    <property type="entry name" value="TPK_B1_binding"/>
    <property type="match status" value="1"/>
</dbReference>
<dbReference type="GO" id="GO:0005524">
    <property type="term" value="F:ATP binding"/>
    <property type="evidence" value="ECO:0007669"/>
    <property type="project" value="UniProtKB-KW"/>
</dbReference>
<dbReference type="Gene3D" id="3.40.50.10240">
    <property type="entry name" value="Thiamin pyrophosphokinase, catalytic domain"/>
    <property type="match status" value="1"/>
</dbReference>
<dbReference type="PANTHER" id="PTHR41299:SF1">
    <property type="entry name" value="THIAMINE PYROPHOSPHOKINASE"/>
    <property type="match status" value="1"/>
</dbReference>
<comment type="caution">
    <text evidence="7">The sequence shown here is derived from an EMBL/GenBank/DDBJ whole genome shotgun (WGS) entry which is preliminary data.</text>
</comment>
<dbReference type="EMBL" id="SUMG01000017">
    <property type="protein sequence ID" value="NBG89123.1"/>
    <property type="molecule type" value="Genomic_DNA"/>
</dbReference>
<gene>
    <name evidence="7" type="ORF">ISALK_11550</name>
</gene>
<dbReference type="GO" id="GO:0009229">
    <property type="term" value="P:thiamine diphosphate biosynthetic process"/>
    <property type="evidence" value="ECO:0007669"/>
    <property type="project" value="InterPro"/>
</dbReference>
<dbReference type="InterPro" id="IPR036759">
    <property type="entry name" value="TPK_catalytic_sf"/>
</dbReference>
<dbReference type="InterPro" id="IPR053149">
    <property type="entry name" value="TPK"/>
</dbReference>
<keyword evidence="2" id="KW-0547">Nucleotide-binding</keyword>
<sequence>MNITIVTNGKIENLSWLKGKLKENAGKGHSIICADGASKYLRAIDFVPDLLVGDMDSIDPEGKKWMEKNRVPLKKFPSRKDQTDTEIALEYSVSKKPEKVEILGAFGSRMDHTLGNIQLLEGFFDSDISIVLLDEENEIWLLKKHTTLRGRKNENFSILAITESVGGITLKGFEYPLENHTLYRGHTLGISNIIRTEEAEISYREGKLLGIIARD</sequence>
<dbReference type="GO" id="GO:0016301">
    <property type="term" value="F:kinase activity"/>
    <property type="evidence" value="ECO:0007669"/>
    <property type="project" value="UniProtKB-KW"/>
</dbReference>
<evidence type="ECO:0000256" key="3">
    <source>
        <dbReference type="ARBA" id="ARBA00022777"/>
    </source>
</evidence>
<dbReference type="PANTHER" id="PTHR41299">
    <property type="entry name" value="THIAMINE PYROPHOSPHOKINASE"/>
    <property type="match status" value="1"/>
</dbReference>
<evidence type="ECO:0000256" key="1">
    <source>
        <dbReference type="ARBA" id="ARBA00022679"/>
    </source>
</evidence>
<accession>A0AA43XLP1</accession>
<dbReference type="GO" id="GO:0006772">
    <property type="term" value="P:thiamine metabolic process"/>
    <property type="evidence" value="ECO:0007669"/>
    <property type="project" value="UniProtKB-UniRule"/>
</dbReference>
<dbReference type="InterPro" id="IPR006282">
    <property type="entry name" value="Thi_PPkinase"/>
</dbReference>
<dbReference type="GO" id="GO:0030975">
    <property type="term" value="F:thiamine binding"/>
    <property type="evidence" value="ECO:0007669"/>
    <property type="project" value="InterPro"/>
</dbReference>
<name>A0AA43XLP1_9CLOT</name>
<keyword evidence="4" id="KW-0067">ATP-binding</keyword>
<evidence type="ECO:0000313" key="7">
    <source>
        <dbReference type="EMBL" id="NBG89123.1"/>
    </source>
</evidence>
<keyword evidence="1 7" id="KW-0808">Transferase</keyword>
<evidence type="ECO:0000256" key="4">
    <source>
        <dbReference type="ARBA" id="ARBA00022840"/>
    </source>
</evidence>
<organism evidence="7 8">
    <name type="scientific">Isachenkonia alkalipeptolytica</name>
    <dbReference type="NCBI Taxonomy" id="2565777"/>
    <lineage>
        <taxon>Bacteria</taxon>
        <taxon>Bacillati</taxon>
        <taxon>Bacillota</taxon>
        <taxon>Clostridia</taxon>
        <taxon>Eubacteriales</taxon>
        <taxon>Clostridiaceae</taxon>
        <taxon>Isachenkonia</taxon>
    </lineage>
</organism>
<keyword evidence="8" id="KW-1185">Reference proteome</keyword>
<dbReference type="InterPro" id="IPR007371">
    <property type="entry name" value="TPK_catalytic"/>
</dbReference>
<dbReference type="SUPFAM" id="SSF63999">
    <property type="entry name" value="Thiamin pyrophosphokinase, catalytic domain"/>
    <property type="match status" value="1"/>
</dbReference>
<evidence type="ECO:0000259" key="6">
    <source>
        <dbReference type="SMART" id="SM00983"/>
    </source>
</evidence>
<dbReference type="Pfam" id="PF04263">
    <property type="entry name" value="TPK_catalytic"/>
    <property type="match status" value="1"/>
</dbReference>
<dbReference type="SUPFAM" id="SSF63862">
    <property type="entry name" value="Thiamin pyrophosphokinase, substrate-binding domain"/>
    <property type="match status" value="1"/>
</dbReference>
<dbReference type="RefSeq" id="WP_160722474.1">
    <property type="nucleotide sequence ID" value="NZ_SUMG01000017.1"/>
</dbReference>
<dbReference type="SMART" id="SM00983">
    <property type="entry name" value="TPK_B1_binding"/>
    <property type="match status" value="1"/>
</dbReference>